<feature type="region of interest" description="Disordered" evidence="2">
    <location>
        <begin position="1"/>
        <end position="22"/>
    </location>
</feature>
<organism evidence="5 6">
    <name type="scientific">Aspergillus granulosus</name>
    <dbReference type="NCBI Taxonomy" id="176169"/>
    <lineage>
        <taxon>Eukaryota</taxon>
        <taxon>Fungi</taxon>
        <taxon>Dikarya</taxon>
        <taxon>Ascomycota</taxon>
        <taxon>Pezizomycotina</taxon>
        <taxon>Eurotiomycetes</taxon>
        <taxon>Eurotiomycetidae</taxon>
        <taxon>Eurotiales</taxon>
        <taxon>Aspergillaceae</taxon>
        <taxon>Aspergillus</taxon>
        <taxon>Aspergillus subgen. Nidulantes</taxon>
    </lineage>
</organism>
<dbReference type="SUPFAM" id="SSF51735">
    <property type="entry name" value="NAD(P)-binding Rossmann-fold domains"/>
    <property type="match status" value="1"/>
</dbReference>
<dbReference type="InterPro" id="IPR045010">
    <property type="entry name" value="MDR_fam"/>
</dbReference>
<evidence type="ECO:0000259" key="3">
    <source>
        <dbReference type="Pfam" id="PF00107"/>
    </source>
</evidence>
<dbReference type="InterPro" id="IPR011032">
    <property type="entry name" value="GroES-like_sf"/>
</dbReference>
<feature type="domain" description="Alcohol dehydrogenase-like C-terminal" evidence="3">
    <location>
        <begin position="169"/>
        <end position="299"/>
    </location>
</feature>
<keyword evidence="6" id="KW-1185">Reference proteome</keyword>
<sequence>MPSATHQWILNSKPTEAPVLDGPNPTFKLTTASLPKPSATQVLLKTLMLSNDPAQRTWISPTADPVRMYYPPVSEGAPMSAHGLAEVIESGNPDALPMGSIVVAATNWTEYGVQEINSCRVAKSIEGLDLGHFLGALGFTGLTAYYGIKEVAGATKEDTVVVSGAAGATGSMVVQIAKKIIGCKRVIGIAGSDDKCRWVEKLGADVCINYKNDSFEQDLIRETDGFVEVYFDNVGGDILDLMLTRMKRHGRIAACGSISNYNTGEARGLKNAFEIVSNRLHIHGFIVLDYIHKFPEVVGELVGAWKEGKIILDDSMQMIIDTKFEDVPKTWMKLFEGANTGKLITRIVQ</sequence>
<gene>
    <name evidence="5" type="ORF">BJX63DRAFT_360748</name>
</gene>
<dbReference type="Gene3D" id="3.40.50.720">
    <property type="entry name" value="NAD(P)-binding Rossmann-like Domain"/>
    <property type="match status" value="1"/>
</dbReference>
<reference evidence="5 6" key="1">
    <citation type="submission" date="2024-07" db="EMBL/GenBank/DDBJ databases">
        <title>Section-level genome sequencing and comparative genomics of Aspergillus sections Usti and Cavernicolus.</title>
        <authorList>
            <consortium name="Lawrence Berkeley National Laboratory"/>
            <person name="Nybo J.L."/>
            <person name="Vesth T.C."/>
            <person name="Theobald S."/>
            <person name="Frisvad J.C."/>
            <person name="Larsen T.O."/>
            <person name="Kjaerboelling I."/>
            <person name="Rothschild-Mancinelli K."/>
            <person name="Lyhne E.K."/>
            <person name="Kogle M.E."/>
            <person name="Barry K."/>
            <person name="Clum A."/>
            <person name="Na H."/>
            <person name="Ledsgaard L."/>
            <person name="Lin J."/>
            <person name="Lipzen A."/>
            <person name="Kuo A."/>
            <person name="Riley R."/>
            <person name="Mondo S."/>
            <person name="Labutti K."/>
            <person name="Haridas S."/>
            <person name="Pangalinan J."/>
            <person name="Salamov A.A."/>
            <person name="Simmons B.A."/>
            <person name="Magnuson J.K."/>
            <person name="Chen J."/>
            <person name="Drula E."/>
            <person name="Henrissat B."/>
            <person name="Wiebenga A."/>
            <person name="Lubbers R.J."/>
            <person name="Gomes A.C."/>
            <person name="Makela M.R."/>
            <person name="Stajich J."/>
            <person name="Grigoriev I.V."/>
            <person name="Mortensen U.H."/>
            <person name="De Vries R.P."/>
            <person name="Baker S.E."/>
            <person name="Andersen M.R."/>
        </authorList>
    </citation>
    <scope>NUCLEOTIDE SEQUENCE [LARGE SCALE GENOMIC DNA]</scope>
    <source>
        <strain evidence="5 6">CBS 588.65</strain>
    </source>
</reference>
<feature type="compositionally biased region" description="Polar residues" evidence="2">
    <location>
        <begin position="1"/>
        <end position="14"/>
    </location>
</feature>
<comment type="caution">
    <text evidence="5">The sequence shown here is derived from an EMBL/GenBank/DDBJ whole genome shotgun (WGS) entry which is preliminary data.</text>
</comment>
<feature type="domain" description="Oxidoreductase N-terminal" evidence="4">
    <location>
        <begin position="6"/>
        <end position="115"/>
    </location>
</feature>
<dbReference type="InterPro" id="IPR041694">
    <property type="entry name" value="ADH_N_2"/>
</dbReference>
<dbReference type="Gene3D" id="3.90.180.10">
    <property type="entry name" value="Medium-chain alcohol dehydrogenases, catalytic domain"/>
    <property type="match status" value="1"/>
</dbReference>
<evidence type="ECO:0000313" key="6">
    <source>
        <dbReference type="Proteomes" id="UP001610334"/>
    </source>
</evidence>
<dbReference type="EMBL" id="JBFXLT010000009">
    <property type="protein sequence ID" value="KAL2819742.1"/>
    <property type="molecule type" value="Genomic_DNA"/>
</dbReference>
<evidence type="ECO:0000256" key="2">
    <source>
        <dbReference type="SAM" id="MobiDB-lite"/>
    </source>
</evidence>
<dbReference type="PANTHER" id="PTHR43205">
    <property type="entry name" value="PROSTAGLANDIN REDUCTASE"/>
    <property type="match status" value="1"/>
</dbReference>
<dbReference type="Pfam" id="PF16884">
    <property type="entry name" value="ADH_N_2"/>
    <property type="match status" value="1"/>
</dbReference>
<dbReference type="InterPro" id="IPR036291">
    <property type="entry name" value="NAD(P)-bd_dom_sf"/>
</dbReference>
<accession>A0ABR4HW71</accession>
<evidence type="ECO:0008006" key="7">
    <source>
        <dbReference type="Google" id="ProtNLM"/>
    </source>
</evidence>
<name>A0ABR4HW71_9EURO</name>
<dbReference type="Proteomes" id="UP001610334">
    <property type="component" value="Unassembled WGS sequence"/>
</dbReference>
<keyword evidence="1" id="KW-0560">Oxidoreductase</keyword>
<proteinExistence type="predicted"/>
<dbReference type="InterPro" id="IPR013149">
    <property type="entry name" value="ADH-like_C"/>
</dbReference>
<dbReference type="PANTHER" id="PTHR43205:SF19">
    <property type="entry name" value="ENOYL REDUCTASE (ER) DOMAIN-CONTAINING PROTEIN"/>
    <property type="match status" value="1"/>
</dbReference>
<evidence type="ECO:0000256" key="1">
    <source>
        <dbReference type="ARBA" id="ARBA00023002"/>
    </source>
</evidence>
<evidence type="ECO:0000313" key="5">
    <source>
        <dbReference type="EMBL" id="KAL2819742.1"/>
    </source>
</evidence>
<protein>
    <recommendedName>
        <fullName evidence="7">Enoyl reductase (ER) domain-containing protein</fullName>
    </recommendedName>
</protein>
<dbReference type="SUPFAM" id="SSF50129">
    <property type="entry name" value="GroES-like"/>
    <property type="match status" value="1"/>
</dbReference>
<dbReference type="CDD" id="cd05288">
    <property type="entry name" value="PGDH"/>
    <property type="match status" value="1"/>
</dbReference>
<dbReference type="Pfam" id="PF00107">
    <property type="entry name" value="ADH_zinc_N"/>
    <property type="match status" value="1"/>
</dbReference>
<evidence type="ECO:0000259" key="4">
    <source>
        <dbReference type="Pfam" id="PF16884"/>
    </source>
</evidence>